<dbReference type="GO" id="GO:0006508">
    <property type="term" value="P:proteolysis"/>
    <property type="evidence" value="ECO:0007669"/>
    <property type="project" value="UniProtKB-KW"/>
</dbReference>
<dbReference type="AlphaFoldDB" id="A0A0G0G489"/>
<accession>A0A0G0G489</accession>
<dbReference type="InterPro" id="IPR029062">
    <property type="entry name" value="Class_I_gatase-like"/>
</dbReference>
<dbReference type="EMBL" id="LBQX01000020">
    <property type="protein sequence ID" value="KKP86547.1"/>
    <property type="molecule type" value="Genomic_DNA"/>
</dbReference>
<protein>
    <recommendedName>
        <fullName evidence="7">Peptidase E</fullName>
    </recommendedName>
</protein>
<dbReference type="Pfam" id="PF03575">
    <property type="entry name" value="Peptidase_S51"/>
    <property type="match status" value="1"/>
</dbReference>
<keyword evidence="3" id="KW-0378">Hydrolase</keyword>
<evidence type="ECO:0008006" key="7">
    <source>
        <dbReference type="Google" id="ProtNLM"/>
    </source>
</evidence>
<evidence type="ECO:0000313" key="5">
    <source>
        <dbReference type="EMBL" id="KKP86547.1"/>
    </source>
</evidence>
<reference evidence="5 6" key="1">
    <citation type="journal article" date="2015" name="Nature">
        <title>rRNA introns, odd ribosomes, and small enigmatic genomes across a large radiation of phyla.</title>
        <authorList>
            <person name="Brown C.T."/>
            <person name="Hug L.A."/>
            <person name="Thomas B.C."/>
            <person name="Sharon I."/>
            <person name="Castelle C.J."/>
            <person name="Singh A."/>
            <person name="Wilkins M.J."/>
            <person name="Williams K.H."/>
            <person name="Banfield J.F."/>
        </authorList>
    </citation>
    <scope>NUCLEOTIDE SEQUENCE [LARGE SCALE GENOMIC DNA]</scope>
</reference>
<organism evidence="5 6">
    <name type="scientific">Candidatus Roizmanbacteria bacterium GW2011_GWA2_35_8</name>
    <dbReference type="NCBI Taxonomy" id="1618479"/>
    <lineage>
        <taxon>Bacteria</taxon>
        <taxon>Candidatus Roizmaniibacteriota</taxon>
    </lineage>
</organism>
<dbReference type="Proteomes" id="UP000034536">
    <property type="component" value="Unassembled WGS sequence"/>
</dbReference>
<keyword evidence="2" id="KW-0645">Protease</keyword>
<comment type="caution">
    <text evidence="5">The sequence shown here is derived from an EMBL/GenBank/DDBJ whole genome shotgun (WGS) entry which is preliminary data.</text>
</comment>
<sequence length="213" mass="24146">MKLYLFGGAEVDLLSRSVSILKNLIRETFLKIQPKSILHVPFARTKFVPEDKGEWDEGWFTKLMNDTKIKIFDARSVSDTNSFVGKTIFINGGPERKILIETVSKNKKLMSLILNSKFIVAESAGSMAVGEYLRISRTSNEIIKGLGLLKNVVIEPHYTERDYKRFINEDMRLSGMKYGIGIDSVTGIIIDPQHFPKKWEKIGQGSVHIIEVP</sequence>
<dbReference type="Gene3D" id="3.40.50.880">
    <property type="match status" value="1"/>
</dbReference>
<dbReference type="GO" id="GO:0008236">
    <property type="term" value="F:serine-type peptidase activity"/>
    <property type="evidence" value="ECO:0007669"/>
    <property type="project" value="UniProtKB-KW"/>
</dbReference>
<evidence type="ECO:0000256" key="1">
    <source>
        <dbReference type="ARBA" id="ARBA00006534"/>
    </source>
</evidence>
<gene>
    <name evidence="5" type="ORF">UR89_C0020G0003</name>
</gene>
<dbReference type="InterPro" id="IPR005320">
    <property type="entry name" value="Peptidase_S51"/>
</dbReference>
<evidence type="ECO:0000313" key="6">
    <source>
        <dbReference type="Proteomes" id="UP000034536"/>
    </source>
</evidence>
<evidence type="ECO:0000256" key="2">
    <source>
        <dbReference type="ARBA" id="ARBA00022670"/>
    </source>
</evidence>
<evidence type="ECO:0000256" key="3">
    <source>
        <dbReference type="ARBA" id="ARBA00022801"/>
    </source>
</evidence>
<keyword evidence="4" id="KW-0720">Serine protease</keyword>
<evidence type="ECO:0000256" key="4">
    <source>
        <dbReference type="ARBA" id="ARBA00022825"/>
    </source>
</evidence>
<comment type="similarity">
    <text evidence="1">Belongs to the peptidase S51 family.</text>
</comment>
<proteinExistence type="inferred from homology"/>
<name>A0A0G0G489_9BACT</name>